<gene>
    <name evidence="2" type="ORF">FGIG_09287</name>
</gene>
<dbReference type="OrthoDB" id="10255964at2759"/>
<reference evidence="2 3" key="1">
    <citation type="submission" date="2019-04" db="EMBL/GenBank/DDBJ databases">
        <title>Annotation for the trematode Fasciola gigantica.</title>
        <authorList>
            <person name="Choi Y.-J."/>
        </authorList>
    </citation>
    <scope>NUCLEOTIDE SEQUENCE [LARGE SCALE GENOMIC DNA]</scope>
    <source>
        <strain evidence="2">Uganda_cow_1</strain>
    </source>
</reference>
<feature type="compositionally biased region" description="Basic and acidic residues" evidence="1">
    <location>
        <begin position="74"/>
        <end position="90"/>
    </location>
</feature>
<sequence>MGLKPTGANNTIAQRDNPKVAVASAPNITSGGRLTTNTVATSATSVTSTVPTPSGGLSVGSVMGGSGGASRWRTTSEHYDVSKSRTDETHGGANPKGSAGDLAYLDDATDEANQRLVNLTTERPRQAGRRLPSKFNRPGSPSNDDSSPNGYNENEANQARDFRVTQSEYSTSVTLVL</sequence>
<accession>A0A504Y9Q6</accession>
<organism evidence="2 3">
    <name type="scientific">Fasciola gigantica</name>
    <name type="common">Giant liver fluke</name>
    <dbReference type="NCBI Taxonomy" id="46835"/>
    <lineage>
        <taxon>Eukaryota</taxon>
        <taxon>Metazoa</taxon>
        <taxon>Spiralia</taxon>
        <taxon>Lophotrochozoa</taxon>
        <taxon>Platyhelminthes</taxon>
        <taxon>Trematoda</taxon>
        <taxon>Digenea</taxon>
        <taxon>Plagiorchiida</taxon>
        <taxon>Echinostomata</taxon>
        <taxon>Echinostomatoidea</taxon>
        <taxon>Fasciolidae</taxon>
        <taxon>Fasciola</taxon>
    </lineage>
</organism>
<name>A0A504Y9Q6_FASGI</name>
<feature type="compositionally biased region" description="Low complexity" evidence="1">
    <location>
        <begin position="42"/>
        <end position="61"/>
    </location>
</feature>
<dbReference type="EMBL" id="SUNJ01012683">
    <property type="protein sequence ID" value="TPP57834.1"/>
    <property type="molecule type" value="Genomic_DNA"/>
</dbReference>
<protein>
    <submittedName>
        <fullName evidence="2">Uncharacterized protein</fullName>
    </submittedName>
</protein>
<evidence type="ECO:0000313" key="3">
    <source>
        <dbReference type="Proteomes" id="UP000316759"/>
    </source>
</evidence>
<feature type="compositionally biased region" description="Polar residues" evidence="1">
    <location>
        <begin position="164"/>
        <end position="177"/>
    </location>
</feature>
<proteinExistence type="predicted"/>
<feature type="compositionally biased region" description="Low complexity" evidence="1">
    <location>
        <begin position="138"/>
        <end position="150"/>
    </location>
</feature>
<dbReference type="AlphaFoldDB" id="A0A504Y9Q6"/>
<evidence type="ECO:0000256" key="1">
    <source>
        <dbReference type="SAM" id="MobiDB-lite"/>
    </source>
</evidence>
<dbReference type="Proteomes" id="UP000316759">
    <property type="component" value="Unassembled WGS sequence"/>
</dbReference>
<feature type="region of interest" description="Disordered" evidence="1">
    <location>
        <begin position="42"/>
        <end position="177"/>
    </location>
</feature>
<keyword evidence="3" id="KW-1185">Reference proteome</keyword>
<evidence type="ECO:0000313" key="2">
    <source>
        <dbReference type="EMBL" id="TPP57834.1"/>
    </source>
</evidence>
<comment type="caution">
    <text evidence="2">The sequence shown here is derived from an EMBL/GenBank/DDBJ whole genome shotgun (WGS) entry which is preliminary data.</text>
</comment>